<gene>
    <name evidence="2" type="ORF">HNR67_004252</name>
</gene>
<name>A0A7W7CBK8_9PSEU</name>
<dbReference type="InterPro" id="IPR018929">
    <property type="entry name" value="DUF2510"/>
</dbReference>
<comment type="caution">
    <text evidence="2">The sequence shown here is derived from an EMBL/GenBank/DDBJ whole genome shotgun (WGS) entry which is preliminary data.</text>
</comment>
<dbReference type="Proteomes" id="UP000533598">
    <property type="component" value="Unassembled WGS sequence"/>
</dbReference>
<sequence>MNQPLTTRPAAWLPDPLDEGLIRYWDGGRWTFHTAVRPVAAPAAPRPPEPAPRQAPALRPDVAAALERVRGALVGSMKEVNLLGEHLRREERVLALTGAHGEGHGVLACTNQRLLFLFVGLVRRQFAEVNWNQAKAVVYDRASRTFAVYTTRPTKRAVPAIAVRVANLADAQAVAHAAESASAAPRLDVT</sequence>
<keyword evidence="3" id="KW-1185">Reference proteome</keyword>
<dbReference type="AlphaFoldDB" id="A0A7W7CBK8"/>
<protein>
    <recommendedName>
        <fullName evidence="1">DUF2510 domain-containing protein</fullName>
    </recommendedName>
</protein>
<reference evidence="2 3" key="1">
    <citation type="submission" date="2020-08" db="EMBL/GenBank/DDBJ databases">
        <title>Sequencing the genomes of 1000 actinobacteria strains.</title>
        <authorList>
            <person name="Klenk H.-P."/>
        </authorList>
    </citation>
    <scope>NUCLEOTIDE SEQUENCE [LARGE SCALE GENOMIC DNA]</scope>
    <source>
        <strain evidence="2 3">DSM 44230</strain>
    </source>
</reference>
<evidence type="ECO:0000313" key="2">
    <source>
        <dbReference type="EMBL" id="MBB4678134.1"/>
    </source>
</evidence>
<feature type="domain" description="DUF2510" evidence="1">
    <location>
        <begin position="10"/>
        <end position="42"/>
    </location>
</feature>
<dbReference type="RefSeq" id="WP_185004000.1">
    <property type="nucleotide sequence ID" value="NZ_BAAAUI010000041.1"/>
</dbReference>
<dbReference type="Pfam" id="PF10708">
    <property type="entry name" value="DUF2510"/>
    <property type="match status" value="1"/>
</dbReference>
<organism evidence="2 3">
    <name type="scientific">Crossiella cryophila</name>
    <dbReference type="NCBI Taxonomy" id="43355"/>
    <lineage>
        <taxon>Bacteria</taxon>
        <taxon>Bacillati</taxon>
        <taxon>Actinomycetota</taxon>
        <taxon>Actinomycetes</taxon>
        <taxon>Pseudonocardiales</taxon>
        <taxon>Pseudonocardiaceae</taxon>
        <taxon>Crossiella</taxon>
    </lineage>
</organism>
<dbReference type="EMBL" id="JACHMH010000001">
    <property type="protein sequence ID" value="MBB4678134.1"/>
    <property type="molecule type" value="Genomic_DNA"/>
</dbReference>
<proteinExistence type="predicted"/>
<evidence type="ECO:0000313" key="3">
    <source>
        <dbReference type="Proteomes" id="UP000533598"/>
    </source>
</evidence>
<accession>A0A7W7CBK8</accession>
<evidence type="ECO:0000259" key="1">
    <source>
        <dbReference type="Pfam" id="PF10708"/>
    </source>
</evidence>